<dbReference type="STRING" id="1088818.A0A2I0ANR2"/>
<dbReference type="PANTHER" id="PTHR31900">
    <property type="entry name" value="F-BOX/RNI SUPERFAMILY PROTEIN-RELATED"/>
    <property type="match status" value="1"/>
</dbReference>
<dbReference type="Pfam" id="PF00646">
    <property type="entry name" value="F-box"/>
    <property type="match status" value="1"/>
</dbReference>
<dbReference type="PROSITE" id="PS50181">
    <property type="entry name" value="FBOX"/>
    <property type="match status" value="1"/>
</dbReference>
<protein>
    <submittedName>
        <fullName evidence="2">F-box/LRR-repeat protein</fullName>
    </submittedName>
</protein>
<dbReference type="Pfam" id="PF23622">
    <property type="entry name" value="LRR_At1g61320_AtMIF1"/>
    <property type="match status" value="1"/>
</dbReference>
<keyword evidence="3" id="KW-1185">Reference proteome</keyword>
<name>A0A2I0ANR2_9ASPA</name>
<dbReference type="InterPro" id="IPR001810">
    <property type="entry name" value="F-box_dom"/>
</dbReference>
<proteinExistence type="predicted"/>
<dbReference type="SUPFAM" id="SSF81383">
    <property type="entry name" value="F-box domain"/>
    <property type="match status" value="1"/>
</dbReference>
<dbReference type="InterPro" id="IPR053781">
    <property type="entry name" value="F-box_AtFBL13-like"/>
</dbReference>
<evidence type="ECO:0000313" key="2">
    <source>
        <dbReference type="EMBL" id="PKA57192.1"/>
    </source>
</evidence>
<dbReference type="InterPro" id="IPR036047">
    <property type="entry name" value="F-box-like_dom_sf"/>
</dbReference>
<evidence type="ECO:0000313" key="3">
    <source>
        <dbReference type="Proteomes" id="UP000236161"/>
    </source>
</evidence>
<dbReference type="Proteomes" id="UP000236161">
    <property type="component" value="Unassembled WGS sequence"/>
</dbReference>
<dbReference type="InterPro" id="IPR055357">
    <property type="entry name" value="LRR_At1g61320_AtMIF1"/>
</dbReference>
<reference evidence="2 3" key="1">
    <citation type="journal article" date="2017" name="Nature">
        <title>The Apostasia genome and the evolution of orchids.</title>
        <authorList>
            <person name="Zhang G.Q."/>
            <person name="Liu K.W."/>
            <person name="Li Z."/>
            <person name="Lohaus R."/>
            <person name="Hsiao Y.Y."/>
            <person name="Niu S.C."/>
            <person name="Wang J.Y."/>
            <person name="Lin Y.C."/>
            <person name="Xu Q."/>
            <person name="Chen L.J."/>
            <person name="Yoshida K."/>
            <person name="Fujiwara S."/>
            <person name="Wang Z.W."/>
            <person name="Zhang Y.Q."/>
            <person name="Mitsuda N."/>
            <person name="Wang M."/>
            <person name="Liu G.H."/>
            <person name="Pecoraro L."/>
            <person name="Huang H.X."/>
            <person name="Xiao X.J."/>
            <person name="Lin M."/>
            <person name="Wu X.Y."/>
            <person name="Wu W.L."/>
            <person name="Chen Y.Y."/>
            <person name="Chang S.B."/>
            <person name="Sakamoto S."/>
            <person name="Ohme-Takagi M."/>
            <person name="Yagi M."/>
            <person name="Zeng S.J."/>
            <person name="Shen C.Y."/>
            <person name="Yeh C.M."/>
            <person name="Luo Y.B."/>
            <person name="Tsai W.C."/>
            <person name="Van de Peer Y."/>
            <person name="Liu Z.J."/>
        </authorList>
    </citation>
    <scope>NUCLEOTIDE SEQUENCE [LARGE SCALE GENOMIC DNA]</scope>
    <source>
        <strain evidence="3">cv. Shenzhen</strain>
        <tissue evidence="2">Stem</tissue>
    </source>
</reference>
<dbReference type="OrthoDB" id="693675at2759"/>
<sequence length="491" mass="56881">MSENAKRQKASRVDEGGEAAVDRISDLPDSLLLHILSFLEAHELVKTSLLSKRWKSLWASATTLSFDSGLKRWKKPLYFVTFVNSFLMLHEGQKIRRFHARLDSKNVQHVYIDCWFHFLKRRAVEEIDLHFSDSWSLPRRSIERERYVICNSLFDCKVLKALTLTGCILDPAACFCFMFLENLELNDVLIPKLDLSCCPLLKCLNMMHCNQYDTLDIHAPNLKFRSFMLTDSFRARDTKLVLYAPNISFIKLLGSLRQQYDVRDLSSLKKASFFVDTSRDINRFFGIFKTFGHAQTFALSNSCLEGLANAVMKNLDTPSLTIEALEVDSDLSKFGIWIIAHALKSFPHVDSLIFKVCMKWDYCAEPLFEDFVKRKLTWKSLEEPFVSVATHIKNITIIDFLLANARKNNEKYEYGEPMSDKMEFSRLVKNENLEPVKLFLKFCTMLKKMDIKIAYIEYIHESPLKSDFFSSLSKRVQNLPRSSKHAQISVS</sequence>
<dbReference type="Gene3D" id="1.20.1280.50">
    <property type="match status" value="1"/>
</dbReference>
<feature type="domain" description="F-box" evidence="1">
    <location>
        <begin position="21"/>
        <end position="76"/>
    </location>
</feature>
<accession>A0A2I0ANR2</accession>
<organism evidence="2 3">
    <name type="scientific">Apostasia shenzhenica</name>
    <dbReference type="NCBI Taxonomy" id="1088818"/>
    <lineage>
        <taxon>Eukaryota</taxon>
        <taxon>Viridiplantae</taxon>
        <taxon>Streptophyta</taxon>
        <taxon>Embryophyta</taxon>
        <taxon>Tracheophyta</taxon>
        <taxon>Spermatophyta</taxon>
        <taxon>Magnoliopsida</taxon>
        <taxon>Liliopsida</taxon>
        <taxon>Asparagales</taxon>
        <taxon>Orchidaceae</taxon>
        <taxon>Apostasioideae</taxon>
        <taxon>Apostasia</taxon>
    </lineage>
</organism>
<dbReference type="AlphaFoldDB" id="A0A2I0ANR2"/>
<dbReference type="EMBL" id="KZ451969">
    <property type="protein sequence ID" value="PKA57192.1"/>
    <property type="molecule type" value="Genomic_DNA"/>
</dbReference>
<dbReference type="CDD" id="cd22160">
    <property type="entry name" value="F-box_AtFBL13-like"/>
    <property type="match status" value="1"/>
</dbReference>
<dbReference type="InterPro" id="IPR050232">
    <property type="entry name" value="FBL13/AtMIF1-like"/>
</dbReference>
<dbReference type="PANTHER" id="PTHR31900:SF27">
    <property type="entry name" value="FBD DOMAIN-CONTAINING PROTEIN"/>
    <property type="match status" value="1"/>
</dbReference>
<dbReference type="SMART" id="SM00256">
    <property type="entry name" value="FBOX"/>
    <property type="match status" value="1"/>
</dbReference>
<gene>
    <name evidence="2" type="ORF">AXF42_Ash002496</name>
</gene>
<evidence type="ECO:0000259" key="1">
    <source>
        <dbReference type="PROSITE" id="PS50181"/>
    </source>
</evidence>